<dbReference type="InterPro" id="IPR001245">
    <property type="entry name" value="Ser-Thr/Tyr_kinase_cat_dom"/>
</dbReference>
<proteinExistence type="predicted"/>
<evidence type="ECO:0000256" key="1">
    <source>
        <dbReference type="ARBA" id="ARBA00022741"/>
    </source>
</evidence>
<dbReference type="InterPro" id="IPR020635">
    <property type="entry name" value="Tyr_kinase_cat_dom"/>
</dbReference>
<accession>A0A8S3E2P0</accession>
<sequence>MYFFNIDYQDWYSTSRKICAIRWTSPEAIFLSQYTSRSDVWSYGITLWEIYSLSELPFGNMNNIRLKPLLKNQSANLSHHLPQSTKYGFEKTYADIILPCLSYNVNLRPDFHDLIERVQTRAPRGTGRSHPVPSHPMGSMGCNSSEKCTMGWDGTELYFLTSHPMVLTIFRPIP</sequence>
<protein>
    <recommendedName>
        <fullName evidence="3">Protein kinase domain-containing protein</fullName>
    </recommendedName>
</protein>
<evidence type="ECO:0000256" key="2">
    <source>
        <dbReference type="ARBA" id="ARBA00022840"/>
    </source>
</evidence>
<dbReference type="PROSITE" id="PS50011">
    <property type="entry name" value="PROTEIN_KINASE_DOM"/>
    <property type="match status" value="1"/>
</dbReference>
<name>A0A8S3E2P0_9BILA</name>
<dbReference type="Gene3D" id="1.10.510.10">
    <property type="entry name" value="Transferase(Phosphotransferase) domain 1"/>
    <property type="match status" value="1"/>
</dbReference>
<keyword evidence="1" id="KW-0547">Nucleotide-binding</keyword>
<comment type="caution">
    <text evidence="4">The sequence shown here is derived from an EMBL/GenBank/DDBJ whole genome shotgun (WGS) entry which is preliminary data.</text>
</comment>
<evidence type="ECO:0000259" key="3">
    <source>
        <dbReference type="PROSITE" id="PS50011"/>
    </source>
</evidence>
<dbReference type="EMBL" id="CAJOBH010227447">
    <property type="protein sequence ID" value="CAF5057321.1"/>
    <property type="molecule type" value="Genomic_DNA"/>
</dbReference>
<dbReference type="AlphaFoldDB" id="A0A8S3E2P0"/>
<dbReference type="Pfam" id="PF07714">
    <property type="entry name" value="PK_Tyr_Ser-Thr"/>
    <property type="match status" value="1"/>
</dbReference>
<dbReference type="PANTHER" id="PTHR24418">
    <property type="entry name" value="TYROSINE-PROTEIN KINASE"/>
    <property type="match status" value="1"/>
</dbReference>
<dbReference type="Proteomes" id="UP000681967">
    <property type="component" value="Unassembled WGS sequence"/>
</dbReference>
<keyword evidence="2" id="KW-0067">ATP-binding</keyword>
<evidence type="ECO:0000313" key="5">
    <source>
        <dbReference type="Proteomes" id="UP000681967"/>
    </source>
</evidence>
<gene>
    <name evidence="4" type="ORF">BYL167_LOCUS58818</name>
</gene>
<dbReference type="InterPro" id="IPR011009">
    <property type="entry name" value="Kinase-like_dom_sf"/>
</dbReference>
<dbReference type="InterPro" id="IPR050198">
    <property type="entry name" value="Non-receptor_tyrosine_kinases"/>
</dbReference>
<organism evidence="4 5">
    <name type="scientific">Rotaria magnacalcarata</name>
    <dbReference type="NCBI Taxonomy" id="392030"/>
    <lineage>
        <taxon>Eukaryota</taxon>
        <taxon>Metazoa</taxon>
        <taxon>Spiralia</taxon>
        <taxon>Gnathifera</taxon>
        <taxon>Rotifera</taxon>
        <taxon>Eurotatoria</taxon>
        <taxon>Bdelloidea</taxon>
        <taxon>Philodinida</taxon>
        <taxon>Philodinidae</taxon>
        <taxon>Rotaria</taxon>
    </lineage>
</organism>
<dbReference type="SMART" id="SM00219">
    <property type="entry name" value="TyrKc"/>
    <property type="match status" value="1"/>
</dbReference>
<dbReference type="GO" id="GO:0005524">
    <property type="term" value="F:ATP binding"/>
    <property type="evidence" value="ECO:0007669"/>
    <property type="project" value="UniProtKB-KW"/>
</dbReference>
<evidence type="ECO:0000313" key="4">
    <source>
        <dbReference type="EMBL" id="CAF5057321.1"/>
    </source>
</evidence>
<dbReference type="GO" id="GO:0004713">
    <property type="term" value="F:protein tyrosine kinase activity"/>
    <property type="evidence" value="ECO:0007669"/>
    <property type="project" value="InterPro"/>
</dbReference>
<reference evidence="4" key="1">
    <citation type="submission" date="2021-02" db="EMBL/GenBank/DDBJ databases">
        <authorList>
            <person name="Nowell W R."/>
        </authorList>
    </citation>
    <scope>NUCLEOTIDE SEQUENCE</scope>
</reference>
<dbReference type="InterPro" id="IPR000719">
    <property type="entry name" value="Prot_kinase_dom"/>
</dbReference>
<dbReference type="SUPFAM" id="SSF56112">
    <property type="entry name" value="Protein kinase-like (PK-like)"/>
    <property type="match status" value="1"/>
</dbReference>
<feature type="domain" description="Protein kinase" evidence="3">
    <location>
        <begin position="1"/>
        <end position="133"/>
    </location>
</feature>